<sequence length="664" mass="77851">MYCNIKSLIIYGTSDKGEESRTIDFKTGSLNIITGSQSTGKTGILEIIDYCLGSDTKPSDKISRCVDWFGILFEFSDKEFFIARKSPHEGNSSELCSLSFGKKVDVPKTQSDIVYNYKIKDALKELANQLGIGLVAFGKDRHKISLRHSLEYMFQDYDTIDSKHNLFYGANKNTFRKKAIIDTISYFLDAIPENELVIEREIKELNAKLKKEEELLNGIKEVTTRNNAKLDYYINKLVEFGFLAEDTIKEILQKKPSRKIEFLNNFLDNTMKTEFKFENKNTESNGFQKDIDYMREEVGKIDEDIKQLSDEIKRYDRFIDLQNNYVSHSQKQMGRLKSIELYPKDYSEDRCPFCNNVVETNYTNVELLKDQIKNLDNNINIETTYYNRELTNRRSKLENKKKELVTTRKSYLKELDSFIEENKKLKEIQIQDYKKVWFLGNVNAFLESYVEPKEKKEHELKKEQFLIEIEEKSNLLSPELKEKRLDNALSEINAEMTKMSKELNFEYNIEKAFLTFDNKNLTLNVHNLYNDESVLSLSQTGSSANHLCLHLVTFLALHKFFLKHERPVPPILILDQPTKPFFEPDHAENKDQEDVEKIYNLMFKVVRELSPNFQLIVLDHAFLSDRNKYSQKTCELFEKYMLEDWHLGGKLVPDTWISEKITDN</sequence>
<feature type="coiled-coil region" evidence="1">
    <location>
        <begin position="195"/>
        <end position="222"/>
    </location>
</feature>
<dbReference type="AlphaFoldDB" id="A0A7J9S2L2"/>
<dbReference type="Gene3D" id="3.40.50.300">
    <property type="entry name" value="P-loop containing nucleotide triphosphate hydrolases"/>
    <property type="match status" value="1"/>
</dbReference>
<accession>A0A7J9S2L2</accession>
<dbReference type="InterPro" id="IPR022205">
    <property type="entry name" value="DUF3732"/>
</dbReference>
<organism evidence="2 3">
    <name type="scientific">Methanococcus maripaludis</name>
    <name type="common">Methanococcus deltae</name>
    <dbReference type="NCBI Taxonomy" id="39152"/>
    <lineage>
        <taxon>Archaea</taxon>
        <taxon>Methanobacteriati</taxon>
        <taxon>Methanobacteriota</taxon>
        <taxon>Methanomada group</taxon>
        <taxon>Methanococci</taxon>
        <taxon>Methanococcales</taxon>
        <taxon>Methanococcaceae</taxon>
        <taxon>Methanococcus</taxon>
    </lineage>
</organism>
<reference evidence="2 3" key="1">
    <citation type="submission" date="2020-08" db="EMBL/GenBank/DDBJ databases">
        <title>Genomic Encyclopedia of Type Strains, Phase IV (KMG-V): Genome sequencing to study the core and pangenomes of soil and plant-associated prokaryotes.</title>
        <authorList>
            <person name="Whitman W."/>
        </authorList>
    </citation>
    <scope>NUCLEOTIDE SEQUENCE [LARGE SCALE GENOMIC DNA]</scope>
    <source>
        <strain evidence="2 3">C11</strain>
    </source>
</reference>
<dbReference type="EMBL" id="JACHEC010000001">
    <property type="protein sequence ID" value="MBB6400981.1"/>
    <property type="molecule type" value="Genomic_DNA"/>
</dbReference>
<evidence type="ECO:0000313" key="3">
    <source>
        <dbReference type="Proteomes" id="UP000536195"/>
    </source>
</evidence>
<proteinExistence type="predicted"/>
<evidence type="ECO:0000313" key="2">
    <source>
        <dbReference type="EMBL" id="MBB6400981.1"/>
    </source>
</evidence>
<dbReference type="Pfam" id="PF12532">
    <property type="entry name" value="DUF3732"/>
    <property type="match status" value="1"/>
</dbReference>
<dbReference type="Proteomes" id="UP000536195">
    <property type="component" value="Unassembled WGS sequence"/>
</dbReference>
<comment type="caution">
    <text evidence="2">The sequence shown here is derived from an EMBL/GenBank/DDBJ whole genome shotgun (WGS) entry which is preliminary data.</text>
</comment>
<dbReference type="InterPro" id="IPR027417">
    <property type="entry name" value="P-loop_NTPase"/>
</dbReference>
<dbReference type="RefSeq" id="WP_184229465.1">
    <property type="nucleotide sequence ID" value="NZ_JACHEC010000001.1"/>
</dbReference>
<protein>
    <submittedName>
        <fullName evidence="2">Uncharacterized protein YlxW (UPF0749 family)</fullName>
    </submittedName>
</protein>
<name>A0A7J9S2L2_METMI</name>
<evidence type="ECO:0000256" key="1">
    <source>
        <dbReference type="SAM" id="Coils"/>
    </source>
</evidence>
<feature type="coiled-coil region" evidence="1">
    <location>
        <begin position="387"/>
        <end position="428"/>
    </location>
</feature>
<keyword evidence="1" id="KW-0175">Coiled coil</keyword>
<gene>
    <name evidence="2" type="ORF">HNP92_000266</name>
</gene>